<dbReference type="AlphaFoldDB" id="A0A7G9SRQ3"/>
<dbReference type="EMBL" id="CP060719">
    <property type="protein sequence ID" value="QNN70528.1"/>
    <property type="molecule type" value="Genomic_DNA"/>
</dbReference>
<gene>
    <name evidence="2" type="ORF">H9L16_02575</name>
</gene>
<accession>A0A7G9SRQ3</accession>
<evidence type="ECO:0000256" key="1">
    <source>
        <dbReference type="SAM" id="MobiDB-lite"/>
    </source>
</evidence>
<keyword evidence="3" id="KW-1185">Reference proteome</keyword>
<evidence type="ECO:0000313" key="3">
    <source>
        <dbReference type="Proteomes" id="UP000515804"/>
    </source>
</evidence>
<evidence type="ECO:0000313" key="2">
    <source>
        <dbReference type="EMBL" id="QNN70528.1"/>
    </source>
</evidence>
<proteinExistence type="predicted"/>
<organism evidence="2 3">
    <name type="scientific">Thermomonas carbonis</name>
    <dbReference type="NCBI Taxonomy" id="1463158"/>
    <lineage>
        <taxon>Bacteria</taxon>
        <taxon>Pseudomonadati</taxon>
        <taxon>Pseudomonadota</taxon>
        <taxon>Gammaproteobacteria</taxon>
        <taxon>Lysobacterales</taxon>
        <taxon>Lysobacteraceae</taxon>
        <taxon>Thermomonas</taxon>
    </lineage>
</organism>
<feature type="region of interest" description="Disordered" evidence="1">
    <location>
        <begin position="1"/>
        <end position="52"/>
    </location>
</feature>
<sequence length="104" mass="11145">MRSHVHPPASSHAPGTARGIRRGLQGLLDGQVDADREHHAVGTRPDRGPRVTIQRDPLARPQLEAALARAHPHATTQHAPDDGGVAASIEQAIASGQDQIEWRL</sequence>
<dbReference type="KEGG" id="tcn:H9L16_02575"/>
<dbReference type="RefSeq" id="WP_187553044.1">
    <property type="nucleotide sequence ID" value="NZ_CP060719.1"/>
</dbReference>
<name>A0A7G9SRQ3_9GAMM</name>
<reference evidence="2 3" key="1">
    <citation type="submission" date="2020-08" db="EMBL/GenBank/DDBJ databases">
        <title>Genome sequence of Thermomonas carbonis KCTC 42013T.</title>
        <authorList>
            <person name="Hyun D.-W."/>
            <person name="Bae J.-W."/>
        </authorList>
    </citation>
    <scope>NUCLEOTIDE SEQUENCE [LARGE SCALE GENOMIC DNA]</scope>
    <source>
        <strain evidence="2 3">KCTC 42013</strain>
    </source>
</reference>
<feature type="compositionally biased region" description="Basic and acidic residues" evidence="1">
    <location>
        <begin position="33"/>
        <end position="49"/>
    </location>
</feature>
<dbReference type="Proteomes" id="UP000515804">
    <property type="component" value="Chromosome"/>
</dbReference>
<protein>
    <submittedName>
        <fullName evidence="2">Uncharacterized protein</fullName>
    </submittedName>
</protein>